<organism evidence="3 4">
    <name type="scientific">Silvanigrella paludirubra</name>
    <dbReference type="NCBI Taxonomy" id="2499159"/>
    <lineage>
        <taxon>Bacteria</taxon>
        <taxon>Pseudomonadati</taxon>
        <taxon>Bdellovibrionota</taxon>
        <taxon>Oligoflexia</taxon>
        <taxon>Silvanigrellales</taxon>
        <taxon>Silvanigrellaceae</taxon>
        <taxon>Silvanigrella</taxon>
    </lineage>
</organism>
<dbReference type="InterPro" id="IPR050769">
    <property type="entry name" value="NAT_camello-type"/>
</dbReference>
<dbReference type="Pfam" id="PF00583">
    <property type="entry name" value="Acetyltransf_1"/>
    <property type="match status" value="1"/>
</dbReference>
<proteinExistence type="predicted"/>
<protein>
    <submittedName>
        <fullName evidence="3">GNAT family N-acetyltransferase</fullName>
    </submittedName>
</protein>
<evidence type="ECO:0000256" key="1">
    <source>
        <dbReference type="ARBA" id="ARBA00022679"/>
    </source>
</evidence>
<gene>
    <name evidence="3" type="ORF">GCL60_01060</name>
</gene>
<dbReference type="InterPro" id="IPR016181">
    <property type="entry name" value="Acyl_CoA_acyltransferase"/>
</dbReference>
<feature type="domain" description="N-acetyltransferase" evidence="2">
    <location>
        <begin position="9"/>
        <end position="156"/>
    </location>
</feature>
<accession>A0A6N6VZ48</accession>
<keyword evidence="4" id="KW-1185">Reference proteome</keyword>
<name>A0A6N6VZ48_9BACT</name>
<sequence>MRGFRKVDIIIREMNKFDSLKCKELTVQLGYPDQLVDFDKRFSLINKLPHHHLVVAETVSDKNVVGWMHLEIRYLLVSSFKVEISAIVVDEKLRGHGIGKKLLNYAENWTKNCGFKDIFLYTNIIRENSHSFYLKFGYQNSKDSKMFIKMLDKPLSQNDLKVIIENKPDLKIENIKIQ</sequence>
<dbReference type="PANTHER" id="PTHR13947">
    <property type="entry name" value="GNAT FAMILY N-ACETYLTRANSFERASE"/>
    <property type="match status" value="1"/>
</dbReference>
<dbReference type="Gene3D" id="3.40.630.30">
    <property type="match status" value="1"/>
</dbReference>
<dbReference type="Proteomes" id="UP000437748">
    <property type="component" value="Unassembled WGS sequence"/>
</dbReference>
<keyword evidence="1 3" id="KW-0808">Transferase</keyword>
<dbReference type="PANTHER" id="PTHR13947:SF37">
    <property type="entry name" value="LD18367P"/>
    <property type="match status" value="1"/>
</dbReference>
<comment type="caution">
    <text evidence="3">The sequence shown here is derived from an EMBL/GenBank/DDBJ whole genome shotgun (WGS) entry which is preliminary data.</text>
</comment>
<dbReference type="PROSITE" id="PS51186">
    <property type="entry name" value="GNAT"/>
    <property type="match status" value="1"/>
</dbReference>
<evidence type="ECO:0000313" key="4">
    <source>
        <dbReference type="Proteomes" id="UP000437748"/>
    </source>
</evidence>
<reference evidence="3 4" key="1">
    <citation type="submission" date="2019-10" db="EMBL/GenBank/DDBJ databases">
        <title>New species of Slilvanegrellaceae.</title>
        <authorList>
            <person name="Pitt A."/>
            <person name="Hahn M.W."/>
        </authorList>
    </citation>
    <scope>NUCLEOTIDE SEQUENCE [LARGE SCALE GENOMIC DNA]</scope>
    <source>
        <strain evidence="3 4">SP-Ram-0.45-NSY-1</strain>
    </source>
</reference>
<evidence type="ECO:0000259" key="2">
    <source>
        <dbReference type="PROSITE" id="PS51186"/>
    </source>
</evidence>
<dbReference type="CDD" id="cd04301">
    <property type="entry name" value="NAT_SF"/>
    <property type="match status" value="1"/>
</dbReference>
<dbReference type="EMBL" id="WFLM01000001">
    <property type="protein sequence ID" value="KAB8040536.1"/>
    <property type="molecule type" value="Genomic_DNA"/>
</dbReference>
<dbReference type="AlphaFoldDB" id="A0A6N6VZ48"/>
<dbReference type="GO" id="GO:0008080">
    <property type="term" value="F:N-acetyltransferase activity"/>
    <property type="evidence" value="ECO:0007669"/>
    <property type="project" value="InterPro"/>
</dbReference>
<dbReference type="InterPro" id="IPR000182">
    <property type="entry name" value="GNAT_dom"/>
</dbReference>
<evidence type="ECO:0000313" key="3">
    <source>
        <dbReference type="EMBL" id="KAB8040536.1"/>
    </source>
</evidence>
<dbReference type="SUPFAM" id="SSF55729">
    <property type="entry name" value="Acyl-CoA N-acyltransferases (Nat)"/>
    <property type="match status" value="1"/>
</dbReference>